<reference evidence="3" key="1">
    <citation type="submission" date="2022-07" db="EMBL/GenBank/DDBJ databases">
        <title>Phylogenomic reconstructions and comparative analyses of Kickxellomycotina fungi.</title>
        <authorList>
            <person name="Reynolds N.K."/>
            <person name="Stajich J.E."/>
            <person name="Barry K."/>
            <person name="Grigoriev I.V."/>
            <person name="Crous P."/>
            <person name="Smith M.E."/>
        </authorList>
    </citation>
    <scope>NUCLEOTIDE SEQUENCE</scope>
    <source>
        <strain evidence="3">NRRL 3115</strain>
    </source>
</reference>
<protein>
    <submittedName>
        <fullName evidence="3">Uncharacterized protein</fullName>
    </submittedName>
</protein>
<evidence type="ECO:0000256" key="2">
    <source>
        <dbReference type="SAM" id="SignalP"/>
    </source>
</evidence>
<dbReference type="AlphaFoldDB" id="A0A9W8G7D9"/>
<proteinExistence type="predicted"/>
<evidence type="ECO:0000313" key="3">
    <source>
        <dbReference type="EMBL" id="KAJ2680654.1"/>
    </source>
</evidence>
<accession>A0A9W8G7D9</accession>
<comment type="caution">
    <text evidence="3">The sequence shown here is derived from an EMBL/GenBank/DDBJ whole genome shotgun (WGS) entry which is preliminary data.</text>
</comment>
<feature type="region of interest" description="Disordered" evidence="1">
    <location>
        <begin position="92"/>
        <end position="202"/>
    </location>
</feature>
<feature type="compositionally biased region" description="Basic residues" evidence="1">
    <location>
        <begin position="188"/>
        <end position="202"/>
    </location>
</feature>
<name>A0A9W8G7D9_9FUNG</name>
<keyword evidence="2" id="KW-0732">Signal</keyword>
<organism evidence="3 4">
    <name type="scientific">Coemansia spiralis</name>
    <dbReference type="NCBI Taxonomy" id="417178"/>
    <lineage>
        <taxon>Eukaryota</taxon>
        <taxon>Fungi</taxon>
        <taxon>Fungi incertae sedis</taxon>
        <taxon>Zoopagomycota</taxon>
        <taxon>Kickxellomycotina</taxon>
        <taxon>Kickxellomycetes</taxon>
        <taxon>Kickxellales</taxon>
        <taxon>Kickxellaceae</taxon>
        <taxon>Coemansia</taxon>
    </lineage>
</organism>
<evidence type="ECO:0000256" key="1">
    <source>
        <dbReference type="SAM" id="MobiDB-lite"/>
    </source>
</evidence>
<feature type="compositionally biased region" description="Pro residues" evidence="1">
    <location>
        <begin position="98"/>
        <end position="123"/>
    </location>
</feature>
<evidence type="ECO:0000313" key="4">
    <source>
        <dbReference type="Proteomes" id="UP001151518"/>
    </source>
</evidence>
<sequence length="225" mass="23464">MRLSILPTTIAAASLAGQAVAAAAPHGNNDYNVGGGYFNWGNPYAQHSAYSLQPYFTRPAYTVSVPAGIPSPPVYTTAPLPPPAYTTAAPSPAYTTAAPPPAYTTAAPPPPPPVYTTAGPPPAYATSLPASIPPPPAYATSAAGDTSSTIPQPPFHTTAPPLPTPPEYTTTKQPAYPTKPATYSAERNHHHSGKHSTSKKQHGYTSACEIQYVTVTQHAPYYNIN</sequence>
<feature type="signal peptide" evidence="2">
    <location>
        <begin position="1"/>
        <end position="23"/>
    </location>
</feature>
<dbReference type="Proteomes" id="UP001151518">
    <property type="component" value="Unassembled WGS sequence"/>
</dbReference>
<gene>
    <name evidence="3" type="ORF">GGI25_000628</name>
</gene>
<feature type="chain" id="PRO_5040970246" evidence="2">
    <location>
        <begin position="24"/>
        <end position="225"/>
    </location>
</feature>
<dbReference type="PRINTS" id="PR01217">
    <property type="entry name" value="PRICHEXTENSN"/>
</dbReference>
<dbReference type="EMBL" id="JANBTW010000004">
    <property type="protein sequence ID" value="KAJ2680654.1"/>
    <property type="molecule type" value="Genomic_DNA"/>
</dbReference>